<dbReference type="GO" id="GO:0005524">
    <property type="term" value="F:ATP binding"/>
    <property type="evidence" value="ECO:0007669"/>
    <property type="project" value="UniProtKB-UniRule"/>
</dbReference>
<organism evidence="18 19">
    <name type="scientific">Henningerozyma blattae (strain ATCC 34711 / CBS 6284 / DSM 70876 / NBRC 10599 / NRRL Y-10934 / UCD 77-7)</name>
    <name type="common">Yeast</name>
    <name type="synonym">Tetrapisispora blattae</name>
    <dbReference type="NCBI Taxonomy" id="1071380"/>
    <lineage>
        <taxon>Eukaryota</taxon>
        <taxon>Fungi</taxon>
        <taxon>Dikarya</taxon>
        <taxon>Ascomycota</taxon>
        <taxon>Saccharomycotina</taxon>
        <taxon>Saccharomycetes</taxon>
        <taxon>Saccharomycetales</taxon>
        <taxon>Saccharomycetaceae</taxon>
        <taxon>Henningerozyma</taxon>
    </lineage>
</organism>
<evidence type="ECO:0000256" key="15">
    <source>
        <dbReference type="RuleBase" id="RU365032"/>
    </source>
</evidence>
<evidence type="ECO:0000256" key="5">
    <source>
        <dbReference type="ARBA" id="ARBA00022553"/>
    </source>
</evidence>
<dbReference type="GO" id="GO:0046872">
    <property type="term" value="F:metal ion binding"/>
    <property type="evidence" value="ECO:0007669"/>
    <property type="project" value="InterPro"/>
</dbReference>
<dbReference type="InterPro" id="IPR040557">
    <property type="entry name" value="VIP1_N"/>
</dbReference>
<dbReference type="PANTHER" id="PTHR12750:SF9">
    <property type="entry name" value="INOSITOL HEXAKISPHOSPHATE AND DIPHOSPHOINOSITOL-PENTAKISPHOSPHATE KINASE"/>
    <property type="match status" value="1"/>
</dbReference>
<evidence type="ECO:0000256" key="14">
    <source>
        <dbReference type="PROSITE-ProRule" id="PRU00409"/>
    </source>
</evidence>
<dbReference type="PANTHER" id="PTHR12750">
    <property type="entry name" value="DIPHOSPHOINOSITOL PENTAKISPHOSPHATE KINASE"/>
    <property type="match status" value="1"/>
</dbReference>
<sequence>MQEKNLPKEGEILPSLNDKRPGSEKDLKYLDTPINSDPLKKTKAETRSGTAKTIESFAPILEAFSPTPSHSENTSLKLGTPGSPRIDTLNEEEALTNLLNVGLQLNDKNQRSSHNSVTDPSSSANSVNFSDNFDRPDMNSGLGISSTAFDSLPPSIIKDESPVPHAKSTSPSTSSSRKSSLSHHKVQLPRVGKIGVCAMDAKVLSKPCTQILNRLQENGQFTTIIFGDKVILDEKVENWPTCDFLISFFSKGFPLEKAIRYVNLRKPFMINDLVMQKALWDRRLCLQILQAANIPTPRRLMIIRDGGPKVDKQLKEKLSKAGVEVDKMVESRWKMIDDDTLEVDGHIMRKPFVEKPVDGEDHNIFIYYHSKNGGGGRRLFRKVGNKSSEFDPSLITPRRQGSYIYEEFMDTDNLEDVKAYTVGEGFCHAETRKSPVVDGIVRRNIHGKEVRYITELTDEEKEIARKVSTAFSQMICGFDLLRVKGKSYVIDVNGFSFVKDNTSYYDSCAQILRDTFIKAKKEIDKKKQILPIIKEEKMQNWVFKGLVSIIRHADRTPKQKIKYSFTTPIFIALLKGHKEEVIIRAQTDMEIVLQALSFAREENKEDPAKLKVLYTALKKKLTFRGTKIQLKPVINKDNEVEKVQFILKWGGEPTHSAPYQAQDLGEEMRQYFDLLNKDTLQDVTIYSSSERRVVLTAQTWANALFGEDEISSDVINIRKDLLDDSNAAKELMDKVKKRLKPLLRQHKKPSRNFSWPPEMPEPYTVVKRVVELMNFHKKVLRYNFANEDIENIQARWCCGEDPALFKERWEKLFKEFTSVEKLDPSKISELYDSMKYDALHNREFLQLVFNPNNCQDVKEEIEKHASLVDRYPINILAMNNFKISNNLKTDDADAQNTSSVGSLGWSLEGKTMKNPNAIPDSPFNDPSFIQFRELFKLTKVLFDFISPQEYGIEDTEKLDIGLLTSLPLAKQILNDLKDLKEKTSPGCVAYFTKESHIYTLLNIIYESGIPMKIVRSALPEFDYLSQINFELYESTDPMGHKTHAIRLKMSPGCHTQDPLDVQIDEKHYISCIPKISLTKHLDMDYCQQKLRNKFPRVNLPPKFIPVSITNPNLIFKKEIQAKMEKEEKCIYLHYQKRKISL</sequence>
<evidence type="ECO:0000256" key="8">
    <source>
        <dbReference type="ARBA" id="ARBA00022777"/>
    </source>
</evidence>
<keyword evidence="5" id="KW-0597">Phosphoprotein</keyword>
<keyword evidence="8 15" id="KW-0418">Kinase</keyword>
<evidence type="ECO:0000256" key="11">
    <source>
        <dbReference type="ARBA" id="ARBA00033696"/>
    </source>
</evidence>
<dbReference type="OMA" id="CANRSPH"/>
<dbReference type="InterPro" id="IPR011761">
    <property type="entry name" value="ATP-grasp"/>
</dbReference>
<reference evidence="18 19" key="1">
    <citation type="journal article" date="2011" name="Proc. Natl. Acad. Sci. U.S.A.">
        <title>Evolutionary erosion of yeast sex chromosomes by mating-type switching accidents.</title>
        <authorList>
            <person name="Gordon J.L."/>
            <person name="Armisen D."/>
            <person name="Proux-Wera E."/>
            <person name="Oheigeartaigh S.S."/>
            <person name="Byrne K.P."/>
            <person name="Wolfe K.H."/>
        </authorList>
    </citation>
    <scope>NUCLEOTIDE SEQUENCE [LARGE SCALE GENOMIC DNA]</scope>
    <source>
        <strain evidence="19">ATCC 34711 / CBS 6284 / DSM 70876 / NBRC 10599 / NRRL Y-10934 / UCD 77-7</strain>
    </source>
</reference>
<dbReference type="AlphaFoldDB" id="I2H0X0"/>
<dbReference type="Proteomes" id="UP000002866">
    <property type="component" value="Chromosome 3"/>
</dbReference>
<dbReference type="OrthoDB" id="18042at2759"/>
<dbReference type="Pfam" id="PF00328">
    <property type="entry name" value="His_Phos_2"/>
    <property type="match status" value="1"/>
</dbReference>
<comment type="function">
    <text evidence="15">Bifunctional inositol kinase that acts in concert with the IP6K kinases to synthesize the diphosphate group-containing inositol pyrophosphates diphosphoinositol pentakisphosphate, PP-InsP5, and bis-diphosphoinositol tetrakisphosphate, (PP)2-InsP4. PP-InsP5 and (PP)2-InsP4, also respectively called InsP7 and InsP8, may regulate a variety of cellular processes, including apoptosis, vesicle trafficking, cytoskeletal dynamics, and exocytosis. Phosphorylates inositol hexakisphosphate (InsP6).</text>
</comment>
<dbReference type="InterPro" id="IPR037446">
    <property type="entry name" value="His_Pase_VIP1"/>
</dbReference>
<dbReference type="SUPFAM" id="SSF53254">
    <property type="entry name" value="Phosphoglycerate mutase-like"/>
    <property type="match status" value="1"/>
</dbReference>
<dbReference type="STRING" id="1071380.I2H0X0"/>
<keyword evidence="9 14" id="KW-0067">ATP-binding</keyword>
<dbReference type="GeneID" id="14495002"/>
<evidence type="ECO:0000256" key="6">
    <source>
        <dbReference type="ARBA" id="ARBA00022679"/>
    </source>
</evidence>
<dbReference type="GO" id="GO:0033857">
    <property type="term" value="F:5-diphosphoinositol pentakisphosphate 1-kinase activity"/>
    <property type="evidence" value="ECO:0007669"/>
    <property type="project" value="TreeGrafter"/>
</dbReference>
<dbReference type="Gene3D" id="3.40.50.1240">
    <property type="entry name" value="Phosphoglycerate mutase-like"/>
    <property type="match status" value="1"/>
</dbReference>
<feature type="region of interest" description="Disordered" evidence="16">
    <location>
        <begin position="109"/>
        <end position="134"/>
    </location>
</feature>
<dbReference type="GO" id="GO:0052723">
    <property type="term" value="F:inositol hexakisphosphate 1-kinase activity"/>
    <property type="evidence" value="ECO:0007669"/>
    <property type="project" value="UniProtKB-ARBA"/>
</dbReference>
<evidence type="ECO:0000256" key="9">
    <source>
        <dbReference type="ARBA" id="ARBA00022840"/>
    </source>
</evidence>
<evidence type="ECO:0000256" key="13">
    <source>
        <dbReference type="ARBA" id="ARBA00071668"/>
    </source>
</evidence>
<keyword evidence="7 14" id="KW-0547">Nucleotide-binding</keyword>
<dbReference type="GO" id="GO:0052843">
    <property type="term" value="F:inositol-1-diphosphate-2,3,4,5,6-pentakisphosphate diphosphatase activity"/>
    <property type="evidence" value="ECO:0007669"/>
    <property type="project" value="UniProtKB-ARBA"/>
</dbReference>
<dbReference type="RefSeq" id="XP_004179541.1">
    <property type="nucleotide sequence ID" value="XM_004179493.1"/>
</dbReference>
<dbReference type="FunFam" id="3.40.50.11950:FF:000002">
    <property type="entry name" value="Inositol hexakisphosphate and diphosphoinositol-pentakisphosphate kinase"/>
    <property type="match status" value="1"/>
</dbReference>
<dbReference type="eggNOG" id="KOG1057">
    <property type="taxonomic scope" value="Eukaryota"/>
</dbReference>
<feature type="compositionally biased region" description="Polar residues" evidence="16">
    <location>
        <begin position="66"/>
        <end position="77"/>
    </location>
</feature>
<evidence type="ECO:0000256" key="7">
    <source>
        <dbReference type="ARBA" id="ARBA00022741"/>
    </source>
</evidence>
<feature type="compositionally biased region" description="Low complexity" evidence="16">
    <location>
        <begin position="167"/>
        <end position="179"/>
    </location>
</feature>
<comment type="catalytic activity">
    <reaction evidence="11">
        <text>5-diphospho-1D-myo-inositol 1,2,3,4,6-pentakisphosphate + ATP + H(+) = 1,5-bis(diphospho)-1D-myo-inositol 2,3,4,6-tetrakisphosphate + ADP</text>
        <dbReference type="Rhea" id="RHEA:10276"/>
        <dbReference type="ChEBI" id="CHEBI:15378"/>
        <dbReference type="ChEBI" id="CHEBI:30616"/>
        <dbReference type="ChEBI" id="CHEBI:58628"/>
        <dbReference type="ChEBI" id="CHEBI:77983"/>
        <dbReference type="ChEBI" id="CHEBI:456216"/>
        <dbReference type="EC" id="2.7.4.24"/>
    </reaction>
    <physiologicalReaction direction="left-to-right" evidence="11">
        <dbReference type="Rhea" id="RHEA:10277"/>
    </physiologicalReaction>
</comment>
<protein>
    <recommendedName>
        <fullName evidence="13 15">Inositol hexakisphosphate and diphosphoinositol-pentakisphosphate kinase</fullName>
        <ecNumber evidence="3 15">2.7.4.24</ecNumber>
    </recommendedName>
</protein>
<dbReference type="PROSITE" id="PS50975">
    <property type="entry name" value="ATP_GRASP"/>
    <property type="match status" value="1"/>
</dbReference>
<dbReference type="Pfam" id="PF08443">
    <property type="entry name" value="RimK"/>
    <property type="match status" value="1"/>
</dbReference>
<dbReference type="SUPFAM" id="SSF56059">
    <property type="entry name" value="Glutathione synthetase ATP-binding domain-like"/>
    <property type="match status" value="1"/>
</dbReference>
<dbReference type="KEGG" id="tbl:TBLA_0C02100"/>
<accession>I2H0X0</accession>
<feature type="region of interest" description="Disordered" evidence="16">
    <location>
        <begin position="1"/>
        <end position="51"/>
    </location>
</feature>
<dbReference type="InterPro" id="IPR000560">
    <property type="entry name" value="His_Pase_clade-2"/>
</dbReference>
<dbReference type="GO" id="GO:0005829">
    <property type="term" value="C:cytosol"/>
    <property type="evidence" value="ECO:0007669"/>
    <property type="project" value="TreeGrafter"/>
</dbReference>
<dbReference type="Gene3D" id="3.30.470.20">
    <property type="entry name" value="ATP-grasp fold, B domain"/>
    <property type="match status" value="1"/>
</dbReference>
<evidence type="ECO:0000256" key="3">
    <source>
        <dbReference type="ARBA" id="ARBA00012893"/>
    </source>
</evidence>
<name>I2H0X0_HENB6</name>
<evidence type="ECO:0000256" key="16">
    <source>
        <dbReference type="SAM" id="MobiDB-lite"/>
    </source>
</evidence>
<proteinExistence type="inferred from homology"/>
<keyword evidence="4 15" id="KW-0963">Cytoplasm</keyword>
<feature type="compositionally biased region" description="Basic and acidic residues" evidence="16">
    <location>
        <begin position="1"/>
        <end position="29"/>
    </location>
</feature>
<keyword evidence="6 15" id="KW-0808">Transferase</keyword>
<evidence type="ECO:0000256" key="2">
    <source>
        <dbReference type="ARBA" id="ARBA00005609"/>
    </source>
</evidence>
<comment type="catalytic activity">
    <reaction evidence="12">
        <text>1D-myo-inositol hexakisphosphate + ATP = 1-diphospho-1D-myo-inositol 2,3,4,5,6-pentakisphosphate + ADP</text>
        <dbReference type="Rhea" id="RHEA:37459"/>
        <dbReference type="ChEBI" id="CHEBI:30616"/>
        <dbReference type="ChEBI" id="CHEBI:58130"/>
        <dbReference type="ChEBI" id="CHEBI:74946"/>
        <dbReference type="ChEBI" id="CHEBI:456216"/>
        <dbReference type="EC" id="2.7.4.24"/>
    </reaction>
    <physiologicalReaction direction="left-to-right" evidence="12">
        <dbReference type="Rhea" id="RHEA:37460"/>
    </physiologicalReaction>
</comment>
<comment type="subcellular location">
    <subcellularLocation>
        <location evidence="1 15">Cytoplasm</location>
        <location evidence="1 15">Cytoskeleton</location>
    </subcellularLocation>
</comment>
<dbReference type="InterPro" id="IPR013651">
    <property type="entry name" value="ATP-grasp_RimK-type"/>
</dbReference>
<evidence type="ECO:0000256" key="4">
    <source>
        <dbReference type="ARBA" id="ARBA00022490"/>
    </source>
</evidence>
<evidence type="ECO:0000313" key="18">
    <source>
        <dbReference type="EMBL" id="CCH60022.1"/>
    </source>
</evidence>
<dbReference type="Gene3D" id="3.40.50.11950">
    <property type="match status" value="1"/>
</dbReference>
<keyword evidence="19" id="KW-1185">Reference proteome</keyword>
<dbReference type="FunFam" id="3.30.470.20:FF:000036">
    <property type="entry name" value="Inositol hexakisphosphate and diphosphoinositol-pentakisphosphate kinase"/>
    <property type="match status" value="1"/>
</dbReference>
<dbReference type="InParanoid" id="I2H0X0"/>
<dbReference type="HOGENOM" id="CLU_000914_3_1_1"/>
<dbReference type="GO" id="GO:0006020">
    <property type="term" value="P:inositol metabolic process"/>
    <property type="evidence" value="ECO:0007669"/>
    <property type="project" value="TreeGrafter"/>
</dbReference>
<feature type="domain" description="ATP-grasp" evidence="17">
    <location>
        <begin position="315"/>
        <end position="521"/>
    </location>
</feature>
<keyword evidence="10" id="KW-0206">Cytoskeleton</keyword>
<evidence type="ECO:0000256" key="12">
    <source>
        <dbReference type="ARBA" id="ARBA00034629"/>
    </source>
</evidence>
<dbReference type="CDD" id="cd07061">
    <property type="entry name" value="HP_HAP_like"/>
    <property type="match status" value="1"/>
</dbReference>
<dbReference type="GO" id="GO:0005856">
    <property type="term" value="C:cytoskeleton"/>
    <property type="evidence" value="ECO:0007669"/>
    <property type="project" value="UniProtKB-SubCell"/>
</dbReference>
<feature type="region of interest" description="Disordered" evidence="16">
    <location>
        <begin position="64"/>
        <end position="85"/>
    </location>
</feature>
<evidence type="ECO:0000256" key="10">
    <source>
        <dbReference type="ARBA" id="ARBA00023212"/>
    </source>
</evidence>
<gene>
    <name evidence="18" type="primary">TBLA0C02100</name>
    <name evidence="18" type="ORF">TBLA_0C02100</name>
</gene>
<dbReference type="Pfam" id="PF18086">
    <property type="entry name" value="PPIP5K2_N"/>
    <property type="match status" value="1"/>
</dbReference>
<comment type="similarity">
    <text evidence="2 15">Belongs to the histidine acid phosphatase family. VIP1 subfamily.</text>
</comment>
<dbReference type="GO" id="GO:0032958">
    <property type="term" value="P:inositol phosphate biosynthetic process"/>
    <property type="evidence" value="ECO:0007669"/>
    <property type="project" value="UniProtKB-ARBA"/>
</dbReference>
<evidence type="ECO:0000259" key="17">
    <source>
        <dbReference type="PROSITE" id="PS50975"/>
    </source>
</evidence>
<feature type="region of interest" description="Disordered" evidence="16">
    <location>
        <begin position="155"/>
        <end position="186"/>
    </location>
</feature>
<dbReference type="EMBL" id="HE806318">
    <property type="protein sequence ID" value="CCH60022.1"/>
    <property type="molecule type" value="Genomic_DNA"/>
</dbReference>
<dbReference type="FunCoup" id="I2H0X0">
    <property type="interactions" value="576"/>
</dbReference>
<evidence type="ECO:0000313" key="19">
    <source>
        <dbReference type="Proteomes" id="UP000002866"/>
    </source>
</evidence>
<dbReference type="InterPro" id="IPR029033">
    <property type="entry name" value="His_PPase_superfam"/>
</dbReference>
<evidence type="ECO:0000256" key="1">
    <source>
        <dbReference type="ARBA" id="ARBA00004245"/>
    </source>
</evidence>
<dbReference type="EC" id="2.7.4.24" evidence="3 15"/>
<feature type="compositionally biased region" description="Polar residues" evidence="16">
    <location>
        <begin position="112"/>
        <end position="131"/>
    </location>
</feature>